<dbReference type="EMBL" id="JACWMT010000001">
    <property type="protein sequence ID" value="MBD1268932.1"/>
    <property type="molecule type" value="Genomic_DNA"/>
</dbReference>
<dbReference type="Proteomes" id="UP000587211">
    <property type="component" value="Unassembled WGS sequence"/>
</dbReference>
<evidence type="ECO:0000313" key="3">
    <source>
        <dbReference type="Proteomes" id="UP000587211"/>
    </source>
</evidence>
<reference evidence="2 3" key="1">
    <citation type="submission" date="2020-07" db="EMBL/GenBank/DDBJ databases">
        <title>Sequencing the genomes of 1000 actinobacteria strains.</title>
        <authorList>
            <person name="Klenk H.-P."/>
        </authorList>
    </citation>
    <scope>NUCLEOTIDE SEQUENCE [LARGE SCALE GENOMIC DNA]</scope>
    <source>
        <strain evidence="2 3">DSM 19087</strain>
    </source>
</reference>
<reference evidence="1" key="2">
    <citation type="submission" date="2020-09" db="EMBL/GenBank/DDBJ databases">
        <title>Novel species in genus Aeromicrobium.</title>
        <authorList>
            <person name="Zhang G."/>
        </authorList>
    </citation>
    <scope>NUCLEOTIDE SEQUENCE</scope>
    <source>
        <strain evidence="1">SSW1-57</strain>
    </source>
</reference>
<keyword evidence="3" id="KW-1185">Reference proteome</keyword>
<dbReference type="Pfam" id="PF07920">
    <property type="entry name" value="DUF1684"/>
    <property type="match status" value="1"/>
</dbReference>
<evidence type="ECO:0000313" key="4">
    <source>
        <dbReference type="Proteomes" id="UP000659061"/>
    </source>
</evidence>
<gene>
    <name evidence="2" type="ORF">BJ975_000535</name>
    <name evidence="1" type="ORF">IDH50_01680</name>
</gene>
<dbReference type="Proteomes" id="UP000659061">
    <property type="component" value="Unassembled WGS sequence"/>
</dbReference>
<dbReference type="InterPro" id="IPR012467">
    <property type="entry name" value="DUF1684"/>
</dbReference>
<dbReference type="PANTHER" id="PTHR41913:SF1">
    <property type="entry name" value="DUF1684 DOMAIN-CONTAINING PROTEIN"/>
    <property type="match status" value="1"/>
</dbReference>
<evidence type="ECO:0000313" key="1">
    <source>
        <dbReference type="EMBL" id="MBD1268932.1"/>
    </source>
</evidence>
<organism evidence="1 4">
    <name type="scientific">Aeromicrobium tamlense</name>
    <dbReference type="NCBI Taxonomy" id="375541"/>
    <lineage>
        <taxon>Bacteria</taxon>
        <taxon>Bacillati</taxon>
        <taxon>Actinomycetota</taxon>
        <taxon>Actinomycetes</taxon>
        <taxon>Propionibacteriales</taxon>
        <taxon>Nocardioidaceae</taxon>
        <taxon>Aeromicrobium</taxon>
    </lineage>
</organism>
<accession>A0A8I0FVY8</accession>
<dbReference type="EMBL" id="JACBZN010000001">
    <property type="protein sequence ID" value="NYI37160.1"/>
    <property type="molecule type" value="Genomic_DNA"/>
</dbReference>
<dbReference type="AlphaFoldDB" id="A0A8I0FVY8"/>
<name>A0A8I0FVY8_9ACTN</name>
<dbReference type="PANTHER" id="PTHR41913">
    <property type="entry name" value="DUF1684 DOMAIN-CONTAINING PROTEIN"/>
    <property type="match status" value="1"/>
</dbReference>
<protein>
    <submittedName>
        <fullName evidence="1">DUF1684 domain-containing protein</fullName>
    </submittedName>
</protein>
<evidence type="ECO:0000313" key="2">
    <source>
        <dbReference type="EMBL" id="NYI37160.1"/>
    </source>
</evidence>
<comment type="caution">
    <text evidence="1">The sequence shown here is derived from an EMBL/GenBank/DDBJ whole genome shotgun (WGS) entry which is preliminary data.</text>
</comment>
<proteinExistence type="predicted"/>
<dbReference type="RefSeq" id="WP_179423403.1">
    <property type="nucleotide sequence ID" value="NZ_BAAAMP010000002.1"/>
</dbReference>
<sequence>MTATLDDTARRSWQDWRAQRLVAVTAPHGVAALTTTTWLGEDPATVPGLPGTWFVSGDVVRGVDDDEVVVPVGGAAPFGDVELRAILRGGHVGLRVFDPAAATRTSLRDIDAFDHRPEWVLTGSFTPAVAGTGLEVEHVDGATTEDPLAGSVRVRIGDHEADLLAFPSSARPGGLQIVFADATNGARTQQFRFLDTRPPAADGSVELDFNRAHLPPCAFSDHYLCPLPPAANRLPVAVEAGETRPTRG</sequence>